<reference evidence="2" key="2">
    <citation type="submission" date="2019-07" db="EMBL/GenBank/DDBJ databases">
        <authorList>
            <person name="Seetharam A."/>
            <person name="Woodhouse M."/>
            <person name="Cannon E."/>
        </authorList>
    </citation>
    <scope>NUCLEOTIDE SEQUENCE [LARGE SCALE GENOMIC DNA]</scope>
    <source>
        <strain evidence="2">cv. B73</strain>
    </source>
</reference>
<feature type="region of interest" description="Disordered" evidence="1">
    <location>
        <begin position="26"/>
        <end position="48"/>
    </location>
</feature>
<reference evidence="3" key="1">
    <citation type="submission" date="2015-12" db="EMBL/GenBank/DDBJ databases">
        <title>Update maize B73 reference genome by single molecule sequencing technologies.</title>
        <authorList>
            <consortium name="Maize Genome Sequencing Project"/>
            <person name="Ware D."/>
        </authorList>
    </citation>
    <scope>NUCLEOTIDE SEQUENCE [LARGE SCALE GENOMIC DNA]</scope>
    <source>
        <strain evidence="3">cv. B73</strain>
    </source>
</reference>
<dbReference type="Gramene" id="Zm00001eb144660_T001">
    <property type="protein sequence ID" value="Zm00001eb144660_P001"/>
    <property type="gene ID" value="Zm00001eb144660"/>
</dbReference>
<dbReference type="InParanoid" id="A0A804N9C1"/>
<dbReference type="Proteomes" id="UP000007305">
    <property type="component" value="Chromosome 3"/>
</dbReference>
<name>A0A804N9C1_MAIZE</name>
<protein>
    <submittedName>
        <fullName evidence="2">Uncharacterized protein</fullName>
    </submittedName>
</protein>
<keyword evidence="3" id="KW-1185">Reference proteome</keyword>
<evidence type="ECO:0000313" key="3">
    <source>
        <dbReference type="Proteomes" id="UP000007305"/>
    </source>
</evidence>
<evidence type="ECO:0000256" key="1">
    <source>
        <dbReference type="SAM" id="MobiDB-lite"/>
    </source>
</evidence>
<evidence type="ECO:0000313" key="2">
    <source>
        <dbReference type="EnsemblPlants" id="Zm00001eb144660_P001"/>
    </source>
</evidence>
<dbReference type="AlphaFoldDB" id="A0A804N9C1"/>
<sequence>MYSSVSAIVCRELNLLLSANRRTECHRRRAPGSAQLGGKSFMPPIEGSGWGRSSKEFLEWRKPWDGDATRPGRDLRRRLGIGMVAMGGVDVSMPP</sequence>
<reference evidence="2" key="3">
    <citation type="submission" date="2021-05" db="UniProtKB">
        <authorList>
            <consortium name="EnsemblPlants"/>
        </authorList>
    </citation>
    <scope>IDENTIFICATION</scope>
    <source>
        <strain evidence="2">cv. B73</strain>
    </source>
</reference>
<organism evidence="2 3">
    <name type="scientific">Zea mays</name>
    <name type="common">Maize</name>
    <dbReference type="NCBI Taxonomy" id="4577"/>
    <lineage>
        <taxon>Eukaryota</taxon>
        <taxon>Viridiplantae</taxon>
        <taxon>Streptophyta</taxon>
        <taxon>Embryophyta</taxon>
        <taxon>Tracheophyta</taxon>
        <taxon>Spermatophyta</taxon>
        <taxon>Magnoliopsida</taxon>
        <taxon>Liliopsida</taxon>
        <taxon>Poales</taxon>
        <taxon>Poaceae</taxon>
        <taxon>PACMAD clade</taxon>
        <taxon>Panicoideae</taxon>
        <taxon>Andropogonodae</taxon>
        <taxon>Andropogoneae</taxon>
        <taxon>Tripsacinae</taxon>
        <taxon>Zea</taxon>
    </lineage>
</organism>
<proteinExistence type="predicted"/>
<dbReference type="EnsemblPlants" id="Zm00001eb144660_T001">
    <property type="protein sequence ID" value="Zm00001eb144660_P001"/>
    <property type="gene ID" value="Zm00001eb144660"/>
</dbReference>
<accession>A0A804N9C1</accession>